<proteinExistence type="inferred from homology"/>
<keyword evidence="5 11" id="KW-0812">Transmembrane</keyword>
<evidence type="ECO:0000256" key="7">
    <source>
        <dbReference type="ARBA" id="ARBA00022989"/>
    </source>
</evidence>
<evidence type="ECO:0000256" key="2">
    <source>
        <dbReference type="ARBA" id="ARBA00006810"/>
    </source>
</evidence>
<name>A0A0F8WM86_9ZZZZ</name>
<dbReference type="InterPro" id="IPR035908">
    <property type="entry name" value="F0_ATP_A_sf"/>
</dbReference>
<dbReference type="SUPFAM" id="SSF81336">
    <property type="entry name" value="F1F0 ATP synthase subunit A"/>
    <property type="match status" value="1"/>
</dbReference>
<dbReference type="HAMAP" id="MF_01393">
    <property type="entry name" value="ATP_synth_a_bact"/>
    <property type="match status" value="1"/>
</dbReference>
<dbReference type="InterPro" id="IPR000568">
    <property type="entry name" value="ATP_synth_F0_asu"/>
</dbReference>
<dbReference type="EMBL" id="LAZR01064207">
    <property type="protein sequence ID" value="KKK57977.1"/>
    <property type="molecule type" value="Genomic_DNA"/>
</dbReference>
<dbReference type="PRINTS" id="PR00123">
    <property type="entry name" value="ATPASEA"/>
</dbReference>
<evidence type="ECO:0000256" key="1">
    <source>
        <dbReference type="ARBA" id="ARBA00004141"/>
    </source>
</evidence>
<evidence type="ECO:0000256" key="9">
    <source>
        <dbReference type="ARBA" id="ARBA00023136"/>
    </source>
</evidence>
<dbReference type="GO" id="GO:0005886">
    <property type="term" value="C:plasma membrane"/>
    <property type="evidence" value="ECO:0007669"/>
    <property type="project" value="TreeGrafter"/>
</dbReference>
<keyword evidence="3" id="KW-0813">Transport</keyword>
<sequence>RYKVEHPYLFFIKLFESIGLEHFAHNYPHVIYSWVVMAILIIFSMLAAKGIRMIPTKRQNLIEIIVSGIEDFMVDITGEEGRWLLPLVATIFIYIFSSNLIGLVPGFFPPTASLNTTVSCALTVVIFTHFIGIKYHGIKYYKHFTGPVWWMIPIIFPIEIIGQLARILSLSFRLFGNMMGHEMVLGILFGLAGLFFAPLPIMALGIFVALVQAFVFFLLSIMYFAGAMEHAH</sequence>
<feature type="transmembrane region" description="Helical" evidence="11">
    <location>
        <begin position="83"/>
        <end position="108"/>
    </location>
</feature>
<feature type="transmembrane region" description="Helical" evidence="11">
    <location>
        <begin position="148"/>
        <end position="168"/>
    </location>
</feature>
<dbReference type="InterPro" id="IPR023011">
    <property type="entry name" value="ATP_synth_F0_asu_AS"/>
</dbReference>
<keyword evidence="8" id="KW-0406">Ion transport</keyword>
<accession>A0A0F8WM86</accession>
<feature type="transmembrane region" description="Helical" evidence="11">
    <location>
        <begin position="204"/>
        <end position="225"/>
    </location>
</feature>
<organism evidence="12">
    <name type="scientific">marine sediment metagenome</name>
    <dbReference type="NCBI Taxonomy" id="412755"/>
    <lineage>
        <taxon>unclassified sequences</taxon>
        <taxon>metagenomes</taxon>
        <taxon>ecological metagenomes</taxon>
    </lineage>
</organism>
<keyword evidence="4" id="KW-0138">CF(0)</keyword>
<evidence type="ECO:0000256" key="8">
    <source>
        <dbReference type="ARBA" id="ARBA00023065"/>
    </source>
</evidence>
<dbReference type="PROSITE" id="PS00449">
    <property type="entry name" value="ATPASE_A"/>
    <property type="match status" value="1"/>
</dbReference>
<feature type="transmembrane region" description="Helical" evidence="11">
    <location>
        <begin position="114"/>
        <end position="136"/>
    </location>
</feature>
<dbReference type="GO" id="GO:0046933">
    <property type="term" value="F:proton-transporting ATP synthase activity, rotational mechanism"/>
    <property type="evidence" value="ECO:0007669"/>
    <property type="project" value="TreeGrafter"/>
</dbReference>
<keyword evidence="7 11" id="KW-1133">Transmembrane helix</keyword>
<dbReference type="PANTHER" id="PTHR42823">
    <property type="entry name" value="ATP SYNTHASE SUBUNIT A, CHLOROPLASTIC"/>
    <property type="match status" value="1"/>
</dbReference>
<evidence type="ECO:0008006" key="13">
    <source>
        <dbReference type="Google" id="ProtNLM"/>
    </source>
</evidence>
<keyword evidence="9 11" id="KW-0472">Membrane</keyword>
<keyword evidence="10" id="KW-0066">ATP synthesis</keyword>
<dbReference type="Gene3D" id="1.20.120.220">
    <property type="entry name" value="ATP synthase, F0 complex, subunit A"/>
    <property type="match status" value="1"/>
</dbReference>
<feature type="transmembrane region" description="Helical" evidence="11">
    <location>
        <begin position="174"/>
        <end position="197"/>
    </location>
</feature>
<comment type="caution">
    <text evidence="12">The sequence shown here is derived from an EMBL/GenBank/DDBJ whole genome shotgun (WGS) entry which is preliminary data.</text>
</comment>
<dbReference type="InterPro" id="IPR045082">
    <property type="entry name" value="ATP_syn_F0_a_bact/chloroplast"/>
</dbReference>
<dbReference type="NCBIfam" id="TIGR01131">
    <property type="entry name" value="ATP_synt_6_or_A"/>
    <property type="match status" value="1"/>
</dbReference>
<protein>
    <recommendedName>
        <fullName evidence="13">ATP synthase subunit a</fullName>
    </recommendedName>
</protein>
<dbReference type="CDD" id="cd00310">
    <property type="entry name" value="ATP-synt_Fo_a_6"/>
    <property type="match status" value="1"/>
</dbReference>
<evidence type="ECO:0000313" key="12">
    <source>
        <dbReference type="EMBL" id="KKK57977.1"/>
    </source>
</evidence>
<evidence type="ECO:0000256" key="4">
    <source>
        <dbReference type="ARBA" id="ARBA00022547"/>
    </source>
</evidence>
<dbReference type="Pfam" id="PF00119">
    <property type="entry name" value="ATP-synt_A"/>
    <property type="match status" value="1"/>
</dbReference>
<reference evidence="12" key="1">
    <citation type="journal article" date="2015" name="Nature">
        <title>Complex archaea that bridge the gap between prokaryotes and eukaryotes.</title>
        <authorList>
            <person name="Spang A."/>
            <person name="Saw J.H."/>
            <person name="Jorgensen S.L."/>
            <person name="Zaremba-Niedzwiedzka K."/>
            <person name="Martijn J."/>
            <person name="Lind A.E."/>
            <person name="van Eijk R."/>
            <person name="Schleper C."/>
            <person name="Guy L."/>
            <person name="Ettema T.J."/>
        </authorList>
    </citation>
    <scope>NUCLEOTIDE SEQUENCE</scope>
</reference>
<gene>
    <name evidence="12" type="ORF">LCGC14_3049050</name>
</gene>
<evidence type="ECO:0000256" key="6">
    <source>
        <dbReference type="ARBA" id="ARBA00022781"/>
    </source>
</evidence>
<evidence type="ECO:0000256" key="5">
    <source>
        <dbReference type="ARBA" id="ARBA00022692"/>
    </source>
</evidence>
<dbReference type="GO" id="GO:0045259">
    <property type="term" value="C:proton-transporting ATP synthase complex"/>
    <property type="evidence" value="ECO:0007669"/>
    <property type="project" value="UniProtKB-KW"/>
</dbReference>
<keyword evidence="6" id="KW-0375">Hydrogen ion transport</keyword>
<evidence type="ECO:0000256" key="3">
    <source>
        <dbReference type="ARBA" id="ARBA00022448"/>
    </source>
</evidence>
<feature type="non-terminal residue" evidence="12">
    <location>
        <position position="1"/>
    </location>
</feature>
<comment type="subcellular location">
    <subcellularLocation>
        <location evidence="1">Membrane</location>
        <topology evidence="1">Multi-pass membrane protein</topology>
    </subcellularLocation>
</comment>
<evidence type="ECO:0000256" key="11">
    <source>
        <dbReference type="SAM" id="Phobius"/>
    </source>
</evidence>
<dbReference type="AlphaFoldDB" id="A0A0F8WM86"/>
<comment type="similarity">
    <text evidence="2">Belongs to the ATPase A chain family.</text>
</comment>
<dbReference type="PANTHER" id="PTHR42823:SF3">
    <property type="entry name" value="ATP SYNTHASE SUBUNIT A, CHLOROPLASTIC"/>
    <property type="match status" value="1"/>
</dbReference>
<dbReference type="GO" id="GO:0042777">
    <property type="term" value="P:proton motive force-driven plasma membrane ATP synthesis"/>
    <property type="evidence" value="ECO:0007669"/>
    <property type="project" value="TreeGrafter"/>
</dbReference>
<feature type="transmembrane region" description="Helical" evidence="11">
    <location>
        <begin position="30"/>
        <end position="48"/>
    </location>
</feature>
<evidence type="ECO:0000256" key="10">
    <source>
        <dbReference type="ARBA" id="ARBA00023310"/>
    </source>
</evidence>